<reference evidence="3" key="1">
    <citation type="submission" date="2016-10" db="EMBL/GenBank/DDBJ databases">
        <authorList>
            <person name="Varghese N."/>
            <person name="Submissions S."/>
        </authorList>
    </citation>
    <scope>NUCLEOTIDE SEQUENCE [LARGE SCALE GENOMIC DNA]</scope>
    <source>
        <strain evidence="3">SP</strain>
    </source>
</reference>
<proteinExistence type="predicted"/>
<accession>A0A1H3V573</accession>
<dbReference type="EMBL" id="FNPI01000053">
    <property type="protein sequence ID" value="SDZ69185.1"/>
    <property type="molecule type" value="Genomic_DNA"/>
</dbReference>
<feature type="signal peptide" evidence="1">
    <location>
        <begin position="1"/>
        <end position="27"/>
    </location>
</feature>
<organism evidence="2 3">
    <name type="scientific">Evansella caseinilytica</name>
    <dbReference type="NCBI Taxonomy" id="1503961"/>
    <lineage>
        <taxon>Bacteria</taxon>
        <taxon>Bacillati</taxon>
        <taxon>Bacillota</taxon>
        <taxon>Bacilli</taxon>
        <taxon>Bacillales</taxon>
        <taxon>Bacillaceae</taxon>
        <taxon>Evansella</taxon>
    </lineage>
</organism>
<gene>
    <name evidence="2" type="ORF">SAMN05421736_1533</name>
</gene>
<evidence type="ECO:0000313" key="3">
    <source>
        <dbReference type="Proteomes" id="UP000198935"/>
    </source>
</evidence>
<protein>
    <submittedName>
        <fullName evidence="2">Uncharacterized protein</fullName>
    </submittedName>
</protein>
<evidence type="ECO:0000256" key="1">
    <source>
        <dbReference type="SAM" id="SignalP"/>
    </source>
</evidence>
<keyword evidence="3" id="KW-1185">Reference proteome</keyword>
<dbReference type="AlphaFoldDB" id="A0A1H3V573"/>
<dbReference type="Proteomes" id="UP000198935">
    <property type="component" value="Unassembled WGS sequence"/>
</dbReference>
<feature type="chain" id="PRO_5011592929" evidence="1">
    <location>
        <begin position="28"/>
        <end position="125"/>
    </location>
</feature>
<evidence type="ECO:0000313" key="2">
    <source>
        <dbReference type="EMBL" id="SDZ69185.1"/>
    </source>
</evidence>
<feature type="non-terminal residue" evidence="2">
    <location>
        <position position="125"/>
    </location>
</feature>
<keyword evidence="1" id="KW-0732">Signal</keyword>
<sequence>MNLLKNLQKYFVILVVLLIFGGNSVYANDAGSGDSSEETLMKVKELNVNIVELDETLSAATGDFVIASKPLLQRIQVGGGSGIGSARSGGIKNGLFAIFYGTLDILREYKTIICISLASISNLKL</sequence>
<name>A0A1H3V573_9BACI</name>